<feature type="domain" description="Restriction endonuclease type IV Mrr" evidence="1">
    <location>
        <begin position="167"/>
        <end position="286"/>
    </location>
</feature>
<dbReference type="RefSeq" id="WP_110391977.1">
    <property type="nucleotide sequence ID" value="NZ_QJKI01000029.1"/>
</dbReference>
<keyword evidence="4" id="KW-1185">Reference proteome</keyword>
<dbReference type="OrthoDB" id="9781481at2"/>
<dbReference type="Gene3D" id="3.40.1350.10">
    <property type="match status" value="1"/>
</dbReference>
<dbReference type="InterPro" id="IPR011856">
    <property type="entry name" value="tRNA_endonuc-like_dom_sf"/>
</dbReference>
<dbReference type="EMBL" id="QJKI01000029">
    <property type="protein sequence ID" value="PXX74680.1"/>
    <property type="molecule type" value="Genomic_DNA"/>
</dbReference>
<dbReference type="InterPro" id="IPR052906">
    <property type="entry name" value="Type_IV_Methyl-Rstrct_Enzyme"/>
</dbReference>
<evidence type="ECO:0000259" key="1">
    <source>
        <dbReference type="Pfam" id="PF04471"/>
    </source>
</evidence>
<organism evidence="3 4">
    <name type="scientific">Rivihabitans pingtungensis</name>
    <dbReference type="NCBI Taxonomy" id="1054498"/>
    <lineage>
        <taxon>Bacteria</taxon>
        <taxon>Pseudomonadati</taxon>
        <taxon>Pseudomonadota</taxon>
        <taxon>Betaproteobacteria</taxon>
        <taxon>Neisseriales</taxon>
        <taxon>Aquaspirillaceae</taxon>
        <taxon>Rivihabitans</taxon>
    </lineage>
</organism>
<evidence type="ECO:0000259" key="2">
    <source>
        <dbReference type="Pfam" id="PF14338"/>
    </source>
</evidence>
<dbReference type="InterPro" id="IPR007560">
    <property type="entry name" value="Restrct_endonuc_IV_Mrr"/>
</dbReference>
<proteinExistence type="predicted"/>
<feature type="domain" description="Restriction system protein Mrr-like N-terminal" evidence="2">
    <location>
        <begin position="6"/>
        <end position="91"/>
    </location>
</feature>
<name>A0A318KCR0_9NEIS</name>
<sequence length="312" mass="35253">MPIPDFQSLMLPVLNFARDHQQLTLREVREFLAHKFSLTNEEIEEVLPSGRQRRFDNRVAWAKVYLERAGLLFSPKRGCFCITQEGLDFLSRNPQSISISVLHQFEKFRAFRETPKESPKTVKSEKSLAAVPVSSLQDEVETPEESLEQAFQSIQGELASSLLEQVKSCSPHFFEVLVVDLLLKMGYGRSRSEAGRAIGRSGDEGIDGVISEDRLGLESIYIQAKRWAGTVGRPEIQKFVGALHGQRARKGVFITTGTFSADEKNYVLSIDPKIVLIDGVQLVDYMIEHDLGVVLKAVYEVKKIDLEYFNEE</sequence>
<dbReference type="GO" id="GO:0009307">
    <property type="term" value="P:DNA restriction-modification system"/>
    <property type="evidence" value="ECO:0007669"/>
    <property type="project" value="InterPro"/>
</dbReference>
<dbReference type="GO" id="GO:0003677">
    <property type="term" value="F:DNA binding"/>
    <property type="evidence" value="ECO:0007669"/>
    <property type="project" value="InterPro"/>
</dbReference>
<dbReference type="SUPFAM" id="SSF52980">
    <property type="entry name" value="Restriction endonuclease-like"/>
    <property type="match status" value="1"/>
</dbReference>
<protein>
    <submittedName>
        <fullName evidence="3">Restriction system protein</fullName>
    </submittedName>
</protein>
<evidence type="ECO:0000313" key="4">
    <source>
        <dbReference type="Proteomes" id="UP000247555"/>
    </source>
</evidence>
<comment type="caution">
    <text evidence="3">The sequence shown here is derived from an EMBL/GenBank/DDBJ whole genome shotgun (WGS) entry which is preliminary data.</text>
</comment>
<gene>
    <name evidence="3" type="ORF">DFR34_12916</name>
</gene>
<dbReference type="PANTHER" id="PTHR30015">
    <property type="entry name" value="MRR RESTRICTION SYSTEM PROTEIN"/>
    <property type="match status" value="1"/>
</dbReference>
<dbReference type="Pfam" id="PF14338">
    <property type="entry name" value="Mrr_N"/>
    <property type="match status" value="1"/>
</dbReference>
<dbReference type="Proteomes" id="UP000247555">
    <property type="component" value="Unassembled WGS sequence"/>
</dbReference>
<dbReference type="Pfam" id="PF04471">
    <property type="entry name" value="Mrr_cat"/>
    <property type="match status" value="1"/>
</dbReference>
<evidence type="ECO:0000313" key="3">
    <source>
        <dbReference type="EMBL" id="PXX74680.1"/>
    </source>
</evidence>
<dbReference type="InterPro" id="IPR025745">
    <property type="entry name" value="Mrr-like_N_dom"/>
</dbReference>
<dbReference type="PANTHER" id="PTHR30015:SF7">
    <property type="entry name" value="TYPE IV METHYL-DIRECTED RESTRICTION ENZYME ECOKMRR"/>
    <property type="match status" value="1"/>
</dbReference>
<dbReference type="GO" id="GO:0015666">
    <property type="term" value="F:restriction endodeoxyribonuclease activity"/>
    <property type="evidence" value="ECO:0007669"/>
    <property type="project" value="TreeGrafter"/>
</dbReference>
<dbReference type="InterPro" id="IPR011335">
    <property type="entry name" value="Restrct_endonuc-II-like"/>
</dbReference>
<accession>A0A318KCR0</accession>
<reference evidence="3 4" key="1">
    <citation type="submission" date="2018-05" db="EMBL/GenBank/DDBJ databases">
        <title>Genomic Encyclopedia of Type Strains, Phase IV (KMG-IV): sequencing the most valuable type-strain genomes for metagenomic binning, comparative biology and taxonomic classification.</title>
        <authorList>
            <person name="Goeker M."/>
        </authorList>
    </citation>
    <scope>NUCLEOTIDE SEQUENCE [LARGE SCALE GENOMIC DNA]</scope>
    <source>
        <strain evidence="3 4">DSM 29661</strain>
    </source>
</reference>
<dbReference type="AlphaFoldDB" id="A0A318KCR0"/>